<reference evidence="3 4" key="1">
    <citation type="submission" date="2018-11" db="EMBL/GenBank/DDBJ databases">
        <title>Mesobaculum littorinae gen. nov., sp. nov., isolated from Littorina scabra that represents a novel genus of the order Rhodobacteraceae.</title>
        <authorList>
            <person name="Li F."/>
        </authorList>
    </citation>
    <scope>NUCLEOTIDE SEQUENCE [LARGE SCALE GENOMIC DNA]</scope>
    <source>
        <strain evidence="3 4">M0103</strain>
    </source>
</reference>
<feature type="transmembrane region" description="Helical" evidence="2">
    <location>
        <begin position="62"/>
        <end position="83"/>
    </location>
</feature>
<feature type="transmembrane region" description="Helical" evidence="2">
    <location>
        <begin position="32"/>
        <end position="50"/>
    </location>
</feature>
<organism evidence="3 4">
    <name type="scientific">Mesobaculum littorinae</name>
    <dbReference type="NCBI Taxonomy" id="2486419"/>
    <lineage>
        <taxon>Bacteria</taxon>
        <taxon>Pseudomonadati</taxon>
        <taxon>Pseudomonadota</taxon>
        <taxon>Alphaproteobacteria</taxon>
        <taxon>Rhodobacterales</taxon>
        <taxon>Roseobacteraceae</taxon>
        <taxon>Mesobaculum</taxon>
    </lineage>
</organism>
<proteinExistence type="predicted"/>
<comment type="caution">
    <text evidence="3">The sequence shown here is derived from an EMBL/GenBank/DDBJ whole genome shotgun (WGS) entry which is preliminary data.</text>
</comment>
<dbReference type="InterPro" id="IPR020308">
    <property type="entry name" value="Uncharacterised_Ynq1"/>
</dbReference>
<dbReference type="OrthoDB" id="7658896at2"/>
<keyword evidence="2" id="KW-0472">Membrane</keyword>
<dbReference type="RefSeq" id="WP_127907381.1">
    <property type="nucleotide sequence ID" value="NZ_RQXX01000005.1"/>
</dbReference>
<gene>
    <name evidence="3" type="ORF">EKE94_14665</name>
</gene>
<evidence type="ECO:0000313" key="3">
    <source>
        <dbReference type="EMBL" id="RVV97255.1"/>
    </source>
</evidence>
<keyword evidence="4" id="KW-1185">Reference proteome</keyword>
<protein>
    <recommendedName>
        <fullName evidence="5">DUF5337 domain-containing protein</fullName>
    </recommendedName>
</protein>
<keyword evidence="2" id="KW-1133">Transmembrane helix</keyword>
<name>A0A438AF81_9RHOB</name>
<evidence type="ECO:0000256" key="2">
    <source>
        <dbReference type="SAM" id="Phobius"/>
    </source>
</evidence>
<dbReference type="Pfam" id="PF17272">
    <property type="entry name" value="DUF5337"/>
    <property type="match status" value="1"/>
</dbReference>
<evidence type="ECO:0000313" key="4">
    <source>
        <dbReference type="Proteomes" id="UP000285908"/>
    </source>
</evidence>
<evidence type="ECO:0008006" key="5">
    <source>
        <dbReference type="Google" id="ProtNLM"/>
    </source>
</evidence>
<evidence type="ECO:0000256" key="1">
    <source>
        <dbReference type="SAM" id="MobiDB-lite"/>
    </source>
</evidence>
<sequence>MTRPPSRSGRPAATGREARAAQERALARQGRVVALVIAGTMLIWLAAQWVGPRLGLPGRYAVLIDLFALAGFAWALIVTYQIWRKRRDSQDG</sequence>
<feature type="region of interest" description="Disordered" evidence="1">
    <location>
        <begin position="1"/>
        <end position="20"/>
    </location>
</feature>
<accession>A0A438AF81</accession>
<keyword evidence="2" id="KW-0812">Transmembrane</keyword>
<dbReference type="Proteomes" id="UP000285908">
    <property type="component" value="Unassembled WGS sequence"/>
</dbReference>
<dbReference type="AlphaFoldDB" id="A0A438AF81"/>
<dbReference type="EMBL" id="RQXX01000005">
    <property type="protein sequence ID" value="RVV97255.1"/>
    <property type="molecule type" value="Genomic_DNA"/>
</dbReference>